<evidence type="ECO:0000313" key="2">
    <source>
        <dbReference type="EMBL" id="GEN46705.1"/>
    </source>
</evidence>
<comment type="caution">
    <text evidence="2">The sequence shown here is derived from an EMBL/GenBank/DDBJ whole genome shotgun (WGS) entry which is preliminary data.</text>
</comment>
<dbReference type="AlphaFoldDB" id="A0A511W6H9"/>
<protein>
    <recommendedName>
        <fullName evidence="4">DUF3221 domain-containing protein</fullName>
    </recommendedName>
</protein>
<dbReference type="PROSITE" id="PS51257">
    <property type="entry name" value="PROKAR_LIPOPROTEIN"/>
    <property type="match status" value="1"/>
</dbReference>
<name>A0A511W6H9_9BACI</name>
<dbReference type="Proteomes" id="UP000321440">
    <property type="component" value="Unassembled WGS sequence"/>
</dbReference>
<reference evidence="2 3" key="1">
    <citation type="submission" date="2019-07" db="EMBL/GenBank/DDBJ databases">
        <title>Whole genome shotgun sequence of Alkalibacillus haloalkaliphilus NBRC 103110.</title>
        <authorList>
            <person name="Hosoyama A."/>
            <person name="Uohara A."/>
            <person name="Ohji S."/>
            <person name="Ichikawa N."/>
        </authorList>
    </citation>
    <scope>NUCLEOTIDE SEQUENCE [LARGE SCALE GENOMIC DNA]</scope>
    <source>
        <strain evidence="2 3">NBRC 103110</strain>
    </source>
</reference>
<gene>
    <name evidence="2" type="ORF">AHA02nite_24810</name>
</gene>
<proteinExistence type="predicted"/>
<evidence type="ECO:0008006" key="4">
    <source>
        <dbReference type="Google" id="ProtNLM"/>
    </source>
</evidence>
<sequence>MKFKLIFLLMISIFLSLSACGYSNTMEDTSDTHQHSSLRGVITDLDHINKKMTVEGENMQVNLRVTENSKMVDQVEEVIHLEDLKEGVEVSVSWVPKESEGQNQVNLEKLWLLEN</sequence>
<feature type="chain" id="PRO_5038975477" description="DUF3221 domain-containing protein" evidence="1">
    <location>
        <begin position="20"/>
        <end position="115"/>
    </location>
</feature>
<keyword evidence="1" id="KW-0732">Signal</keyword>
<evidence type="ECO:0000313" key="3">
    <source>
        <dbReference type="Proteomes" id="UP000321440"/>
    </source>
</evidence>
<evidence type="ECO:0000256" key="1">
    <source>
        <dbReference type="SAM" id="SignalP"/>
    </source>
</evidence>
<keyword evidence="3" id="KW-1185">Reference proteome</keyword>
<organism evidence="2 3">
    <name type="scientific">Alkalibacillus haloalkaliphilus</name>
    <dbReference type="NCBI Taxonomy" id="94136"/>
    <lineage>
        <taxon>Bacteria</taxon>
        <taxon>Bacillati</taxon>
        <taxon>Bacillota</taxon>
        <taxon>Bacilli</taxon>
        <taxon>Bacillales</taxon>
        <taxon>Bacillaceae</taxon>
        <taxon>Alkalibacillus</taxon>
    </lineage>
</organism>
<dbReference type="EMBL" id="BJYA01000018">
    <property type="protein sequence ID" value="GEN46705.1"/>
    <property type="molecule type" value="Genomic_DNA"/>
</dbReference>
<dbReference type="RefSeq" id="WP_170236098.1">
    <property type="nucleotide sequence ID" value="NZ_BJYA01000018.1"/>
</dbReference>
<accession>A0A511W6H9</accession>
<feature type="signal peptide" evidence="1">
    <location>
        <begin position="1"/>
        <end position="19"/>
    </location>
</feature>